<evidence type="ECO:0000256" key="8">
    <source>
        <dbReference type="SAM" id="Phobius"/>
    </source>
</evidence>
<dbReference type="GO" id="GO:0016872">
    <property type="term" value="F:intramolecular lyase activity"/>
    <property type="evidence" value="ECO:0007669"/>
    <property type="project" value="InterPro"/>
</dbReference>
<dbReference type="NCBIfam" id="TIGR03462">
    <property type="entry name" value="CarR_dom_SF"/>
    <property type="match status" value="1"/>
</dbReference>
<dbReference type="EMBL" id="LTAZ01000004">
    <property type="protein sequence ID" value="KYH26043.1"/>
    <property type="molecule type" value="Genomic_DNA"/>
</dbReference>
<name>A0A151AEJ1_9EURY</name>
<keyword evidence="3 8" id="KW-0812">Transmembrane</keyword>
<evidence type="ECO:0000313" key="10">
    <source>
        <dbReference type="EMBL" id="KYH26043.1"/>
    </source>
</evidence>
<sequence length="114" mass="12595">MPSVEDGMRFDITVLGRYTYLATIVFWGAIAGALLRRAGALKRAAKTILVLYPVAYVWDWYTLEVGVFDIIERTGIEVAGIPLEEHCFIVVVPSLVLGFHETLHDLTAAKADGE</sequence>
<feature type="transmembrane region" description="Helical" evidence="8">
    <location>
        <begin position="18"/>
        <end position="35"/>
    </location>
</feature>
<reference evidence="10 11" key="1">
    <citation type="submission" date="2016-02" db="EMBL/GenBank/DDBJ databases">
        <title>Genome sequence of Halalkalicoccus paucihalophilus DSM 24557.</title>
        <authorList>
            <person name="Poehlein A."/>
            <person name="Daniel R."/>
        </authorList>
    </citation>
    <scope>NUCLEOTIDE SEQUENCE [LARGE SCALE GENOMIC DNA]</scope>
    <source>
        <strain evidence="10 11">DSM 24557</strain>
    </source>
</reference>
<dbReference type="GO" id="GO:0045436">
    <property type="term" value="F:lycopene beta cyclase activity"/>
    <property type="evidence" value="ECO:0007669"/>
    <property type="project" value="UniProtKB-ARBA"/>
</dbReference>
<evidence type="ECO:0000256" key="3">
    <source>
        <dbReference type="ARBA" id="ARBA00022692"/>
    </source>
</evidence>
<comment type="caution">
    <text evidence="10">The sequence shown here is derived from an EMBL/GenBank/DDBJ whole genome shotgun (WGS) entry which is preliminary data.</text>
</comment>
<keyword evidence="4" id="KW-0125">Carotenoid biosynthesis</keyword>
<organism evidence="10 11">
    <name type="scientific">Halalkalicoccus paucihalophilus</name>
    <dbReference type="NCBI Taxonomy" id="1008153"/>
    <lineage>
        <taxon>Archaea</taxon>
        <taxon>Methanobacteriati</taxon>
        <taxon>Methanobacteriota</taxon>
        <taxon>Stenosarchaea group</taxon>
        <taxon>Halobacteria</taxon>
        <taxon>Halobacteriales</taxon>
        <taxon>Halococcaceae</taxon>
        <taxon>Halalkalicoccus</taxon>
    </lineage>
</organism>
<protein>
    <recommendedName>
        <fullName evidence="9">Lycopene cyclase domain-containing protein</fullName>
    </recommendedName>
</protein>
<gene>
    <name evidence="10" type="ORF">HAPAU_11340</name>
</gene>
<dbReference type="Pfam" id="PF18916">
    <property type="entry name" value="Lycopene_cyc"/>
    <property type="match status" value="1"/>
</dbReference>
<dbReference type="GO" id="GO:0016020">
    <property type="term" value="C:membrane"/>
    <property type="evidence" value="ECO:0007669"/>
    <property type="project" value="UniProtKB-SubCell"/>
</dbReference>
<evidence type="ECO:0000256" key="1">
    <source>
        <dbReference type="ARBA" id="ARBA00004141"/>
    </source>
</evidence>
<keyword evidence="5 8" id="KW-1133">Transmembrane helix</keyword>
<keyword evidence="6 8" id="KW-0472">Membrane</keyword>
<accession>A0A151AEJ1</accession>
<dbReference type="AlphaFoldDB" id="A0A151AEJ1"/>
<evidence type="ECO:0000256" key="5">
    <source>
        <dbReference type="ARBA" id="ARBA00022989"/>
    </source>
</evidence>
<dbReference type="Proteomes" id="UP000075321">
    <property type="component" value="Unassembled WGS sequence"/>
</dbReference>
<evidence type="ECO:0000256" key="2">
    <source>
        <dbReference type="ARBA" id="ARBA00004829"/>
    </source>
</evidence>
<comment type="subcellular location">
    <subcellularLocation>
        <location evidence="1">Membrane</location>
        <topology evidence="1">Multi-pass membrane protein</topology>
    </subcellularLocation>
</comment>
<keyword evidence="7" id="KW-0413">Isomerase</keyword>
<evidence type="ECO:0000256" key="7">
    <source>
        <dbReference type="ARBA" id="ARBA00023235"/>
    </source>
</evidence>
<keyword evidence="11" id="KW-1185">Reference proteome</keyword>
<evidence type="ECO:0000313" key="11">
    <source>
        <dbReference type="Proteomes" id="UP000075321"/>
    </source>
</evidence>
<evidence type="ECO:0000256" key="6">
    <source>
        <dbReference type="ARBA" id="ARBA00023136"/>
    </source>
</evidence>
<evidence type="ECO:0000259" key="9">
    <source>
        <dbReference type="Pfam" id="PF18916"/>
    </source>
</evidence>
<dbReference type="GO" id="GO:0016117">
    <property type="term" value="P:carotenoid biosynthetic process"/>
    <property type="evidence" value="ECO:0007669"/>
    <property type="project" value="UniProtKB-KW"/>
</dbReference>
<feature type="domain" description="Lycopene cyclase" evidence="9">
    <location>
        <begin position="18"/>
        <end position="102"/>
    </location>
</feature>
<evidence type="ECO:0000256" key="4">
    <source>
        <dbReference type="ARBA" id="ARBA00022746"/>
    </source>
</evidence>
<dbReference type="InterPro" id="IPR017825">
    <property type="entry name" value="Lycopene_cyclase_dom"/>
</dbReference>
<dbReference type="PATRIC" id="fig|1008153.3.peg.1138"/>
<proteinExistence type="predicted"/>
<comment type="pathway">
    <text evidence="2">Carotenoid biosynthesis.</text>
</comment>